<dbReference type="FunFam" id="2.60.40.10:FF:000328">
    <property type="entry name" value="CLUMA_CG000981, isoform A"/>
    <property type="match status" value="1"/>
</dbReference>
<sequence length="595" mass="67781">MYSIHGLKGERGTQGIPGITGLPGPRGKRGPPGVNGVNVAPQIGEMSEMQQTIVVKENENVRLKCTASGSPKPDITWRRDDNKAIILGSVSHTMIEGNRVNITRISREHSGIYVCIATNGVPPSSFKKYNVEVTCNHIFTLVMSQSLSYITLVVTVPPLVKIAAPHQMVGTNNGSYSILECFVEAFPPPLSYWQFGDRIIEGNWKYKLDQQELSPFTFKLVLNITYIEPNDYGMYKCVAKNERGKTHGVFTVFEIDPRLPKKPLEEPSYVIYGEVPLPPVEATECSPCPECNQIIQRQCKNNGRPKIGSVSLATNYNNSSWKSLSKRTNNCLLSQIGKPVFYRETDSEWGSWMKDPMPLKPGDEHKYWLTTKDDKKLLSEFSNKESFRNNDISRNYSLLYKFSGNSQAIYSGSFYYSEEGTNKLVIFNLYTNDSSYLNVMDGTKRLSNQYLYTTQYNYMDIATDENGLWVIFPTNHTNNTMVMKFNGTQVEYIWNLTIDHKTVGEMFIICGVLYGVESVSERNTKIEFAYDLYRNQQIDVSIDFTNPFSQTNFISYNPKYQKLYTWDKGSQLEYPVRFNESIDINNIDTESEDTD</sequence>
<dbReference type="GO" id="GO:0007165">
    <property type="term" value="P:signal transduction"/>
    <property type="evidence" value="ECO:0007669"/>
    <property type="project" value="TreeGrafter"/>
</dbReference>
<evidence type="ECO:0000256" key="11">
    <source>
        <dbReference type="PROSITE-ProRule" id="PRU00446"/>
    </source>
</evidence>
<gene>
    <name evidence="15" type="ORF">OSB1V03_LOCUS5564</name>
</gene>
<keyword evidence="6" id="KW-0677">Repeat</keyword>
<evidence type="ECO:0000256" key="7">
    <source>
        <dbReference type="ARBA" id="ARBA00023136"/>
    </source>
</evidence>
<dbReference type="PROSITE" id="PS50835">
    <property type="entry name" value="IG_LIKE"/>
    <property type="match status" value="2"/>
</dbReference>
<dbReference type="SMART" id="SM00284">
    <property type="entry name" value="OLF"/>
    <property type="match status" value="1"/>
</dbReference>
<keyword evidence="16" id="KW-1185">Reference proteome</keyword>
<evidence type="ECO:0000313" key="15">
    <source>
        <dbReference type="EMBL" id="CAD7625128.1"/>
    </source>
</evidence>
<keyword evidence="7" id="KW-0472">Membrane</keyword>
<dbReference type="InterPro" id="IPR003599">
    <property type="entry name" value="Ig_sub"/>
</dbReference>
<dbReference type="PANTHER" id="PTHR23192">
    <property type="entry name" value="OLFACTOMEDIN-RELATED"/>
    <property type="match status" value="1"/>
</dbReference>
<dbReference type="Gene3D" id="1.20.5.320">
    <property type="entry name" value="6-Phosphogluconate Dehydrogenase, domain 3"/>
    <property type="match status" value="1"/>
</dbReference>
<dbReference type="SMART" id="SM00409">
    <property type="entry name" value="IG"/>
    <property type="match status" value="2"/>
</dbReference>
<dbReference type="PROSITE" id="PS51132">
    <property type="entry name" value="OLF"/>
    <property type="match status" value="1"/>
</dbReference>
<keyword evidence="3" id="KW-1003">Cell membrane</keyword>
<dbReference type="EMBL" id="OC857402">
    <property type="protein sequence ID" value="CAD7625128.1"/>
    <property type="molecule type" value="Genomic_DNA"/>
</dbReference>
<evidence type="ECO:0000256" key="1">
    <source>
        <dbReference type="ARBA" id="ARBA00004236"/>
    </source>
</evidence>
<dbReference type="PANTHER" id="PTHR23192:SF85">
    <property type="entry name" value="GLIOMEDIN"/>
    <property type="match status" value="1"/>
</dbReference>
<dbReference type="EMBL" id="CAJPIZ010002827">
    <property type="protein sequence ID" value="CAG2105558.1"/>
    <property type="molecule type" value="Genomic_DNA"/>
</dbReference>
<name>A0A7R9PY65_9ACAR</name>
<dbReference type="InterPro" id="IPR013783">
    <property type="entry name" value="Ig-like_fold"/>
</dbReference>
<dbReference type="InterPro" id="IPR050605">
    <property type="entry name" value="Olfactomedin-like_domain"/>
</dbReference>
<evidence type="ECO:0000256" key="10">
    <source>
        <dbReference type="ARBA" id="ARBA00023319"/>
    </source>
</evidence>
<dbReference type="Pfam" id="PF02191">
    <property type="entry name" value="OLF"/>
    <property type="match status" value="1"/>
</dbReference>
<proteinExistence type="predicted"/>
<dbReference type="GO" id="GO:0005615">
    <property type="term" value="C:extracellular space"/>
    <property type="evidence" value="ECO:0007669"/>
    <property type="project" value="TreeGrafter"/>
</dbReference>
<dbReference type="InterPro" id="IPR003112">
    <property type="entry name" value="Olfac-like_dom"/>
</dbReference>
<keyword evidence="10" id="KW-0393">Immunoglobulin domain</keyword>
<evidence type="ECO:0000256" key="4">
    <source>
        <dbReference type="ARBA" id="ARBA00022525"/>
    </source>
</evidence>
<evidence type="ECO:0000256" key="5">
    <source>
        <dbReference type="ARBA" id="ARBA00022729"/>
    </source>
</evidence>
<keyword evidence="5" id="KW-0732">Signal</keyword>
<dbReference type="GO" id="GO:0005886">
    <property type="term" value="C:plasma membrane"/>
    <property type="evidence" value="ECO:0007669"/>
    <property type="project" value="UniProtKB-SubCell"/>
</dbReference>
<evidence type="ECO:0000313" key="16">
    <source>
        <dbReference type="Proteomes" id="UP000759131"/>
    </source>
</evidence>
<dbReference type="SUPFAM" id="SSF48726">
    <property type="entry name" value="Immunoglobulin"/>
    <property type="match status" value="2"/>
</dbReference>
<evidence type="ECO:0000259" key="13">
    <source>
        <dbReference type="PROSITE" id="PS50835"/>
    </source>
</evidence>
<accession>A0A7R9PY65</accession>
<dbReference type="InterPro" id="IPR003598">
    <property type="entry name" value="Ig_sub2"/>
</dbReference>
<dbReference type="Gene3D" id="2.60.40.10">
    <property type="entry name" value="Immunoglobulins"/>
    <property type="match status" value="2"/>
</dbReference>
<keyword evidence="8" id="KW-1015">Disulfide bond</keyword>
<comment type="subcellular location">
    <subcellularLocation>
        <location evidence="1">Cell membrane</location>
    </subcellularLocation>
    <subcellularLocation>
        <location evidence="2">Secreted</location>
    </subcellularLocation>
</comment>
<feature type="domain" description="Ig-like" evidence="13">
    <location>
        <begin position="157"/>
        <end position="256"/>
    </location>
</feature>
<keyword evidence="4" id="KW-0964">Secreted</keyword>
<dbReference type="SMART" id="SM00408">
    <property type="entry name" value="IGc2"/>
    <property type="match status" value="2"/>
</dbReference>
<comment type="caution">
    <text evidence="11">Lacks conserved residue(s) required for the propagation of feature annotation.</text>
</comment>
<dbReference type="Pfam" id="PF13927">
    <property type="entry name" value="Ig_3"/>
    <property type="match status" value="2"/>
</dbReference>
<dbReference type="Proteomes" id="UP000759131">
    <property type="component" value="Unassembled WGS sequence"/>
</dbReference>
<organism evidence="15">
    <name type="scientific">Medioppia subpectinata</name>
    <dbReference type="NCBI Taxonomy" id="1979941"/>
    <lineage>
        <taxon>Eukaryota</taxon>
        <taxon>Metazoa</taxon>
        <taxon>Ecdysozoa</taxon>
        <taxon>Arthropoda</taxon>
        <taxon>Chelicerata</taxon>
        <taxon>Arachnida</taxon>
        <taxon>Acari</taxon>
        <taxon>Acariformes</taxon>
        <taxon>Sarcoptiformes</taxon>
        <taxon>Oribatida</taxon>
        <taxon>Brachypylina</taxon>
        <taxon>Oppioidea</taxon>
        <taxon>Oppiidae</taxon>
        <taxon>Medioppia</taxon>
    </lineage>
</organism>
<keyword evidence="9" id="KW-0325">Glycoprotein</keyword>
<dbReference type="OrthoDB" id="8626508at2759"/>
<evidence type="ECO:0000256" key="3">
    <source>
        <dbReference type="ARBA" id="ARBA00022475"/>
    </source>
</evidence>
<evidence type="ECO:0000256" key="2">
    <source>
        <dbReference type="ARBA" id="ARBA00004613"/>
    </source>
</evidence>
<evidence type="ECO:0000256" key="8">
    <source>
        <dbReference type="ARBA" id="ARBA00023157"/>
    </source>
</evidence>
<dbReference type="InterPro" id="IPR007110">
    <property type="entry name" value="Ig-like_dom"/>
</dbReference>
<dbReference type="AlphaFoldDB" id="A0A7R9PY65"/>
<dbReference type="CDD" id="cd00096">
    <property type="entry name" value="Ig"/>
    <property type="match status" value="1"/>
</dbReference>
<feature type="domain" description="Olfactomedin-like" evidence="14">
    <location>
        <begin position="330"/>
        <end position="580"/>
    </location>
</feature>
<feature type="domain" description="Ig-like" evidence="13">
    <location>
        <begin position="41"/>
        <end position="134"/>
    </location>
</feature>
<evidence type="ECO:0000256" key="9">
    <source>
        <dbReference type="ARBA" id="ARBA00023180"/>
    </source>
</evidence>
<feature type="region of interest" description="Disordered" evidence="12">
    <location>
        <begin position="1"/>
        <end position="34"/>
    </location>
</feature>
<protein>
    <submittedName>
        <fullName evidence="15">Uncharacterized protein</fullName>
    </submittedName>
</protein>
<evidence type="ECO:0000256" key="6">
    <source>
        <dbReference type="ARBA" id="ARBA00022737"/>
    </source>
</evidence>
<reference evidence="15" key="1">
    <citation type="submission" date="2020-11" db="EMBL/GenBank/DDBJ databases">
        <authorList>
            <person name="Tran Van P."/>
        </authorList>
    </citation>
    <scope>NUCLEOTIDE SEQUENCE</scope>
</reference>
<evidence type="ECO:0000256" key="12">
    <source>
        <dbReference type="SAM" id="MobiDB-lite"/>
    </source>
</evidence>
<evidence type="ECO:0000259" key="14">
    <source>
        <dbReference type="PROSITE" id="PS51132"/>
    </source>
</evidence>
<dbReference type="InterPro" id="IPR036179">
    <property type="entry name" value="Ig-like_dom_sf"/>
</dbReference>